<dbReference type="EMBL" id="ML994613">
    <property type="protein sequence ID" value="KAF2193424.1"/>
    <property type="molecule type" value="Genomic_DNA"/>
</dbReference>
<evidence type="ECO:0008006" key="4">
    <source>
        <dbReference type="Google" id="ProtNLM"/>
    </source>
</evidence>
<keyword evidence="1" id="KW-0812">Transmembrane</keyword>
<reference evidence="2" key="1">
    <citation type="journal article" date="2020" name="Stud. Mycol.">
        <title>101 Dothideomycetes genomes: a test case for predicting lifestyles and emergence of pathogens.</title>
        <authorList>
            <person name="Haridas S."/>
            <person name="Albert R."/>
            <person name="Binder M."/>
            <person name="Bloem J."/>
            <person name="Labutti K."/>
            <person name="Salamov A."/>
            <person name="Andreopoulos B."/>
            <person name="Baker S."/>
            <person name="Barry K."/>
            <person name="Bills G."/>
            <person name="Bluhm B."/>
            <person name="Cannon C."/>
            <person name="Castanera R."/>
            <person name="Culley D."/>
            <person name="Daum C."/>
            <person name="Ezra D."/>
            <person name="Gonzalez J."/>
            <person name="Henrissat B."/>
            <person name="Kuo A."/>
            <person name="Liang C."/>
            <person name="Lipzen A."/>
            <person name="Lutzoni F."/>
            <person name="Magnuson J."/>
            <person name="Mondo S."/>
            <person name="Nolan M."/>
            <person name="Ohm R."/>
            <person name="Pangilinan J."/>
            <person name="Park H.-J."/>
            <person name="Ramirez L."/>
            <person name="Alfaro M."/>
            <person name="Sun H."/>
            <person name="Tritt A."/>
            <person name="Yoshinaga Y."/>
            <person name="Zwiers L.-H."/>
            <person name="Turgeon B."/>
            <person name="Goodwin S."/>
            <person name="Spatafora J."/>
            <person name="Crous P."/>
            <person name="Grigoriev I."/>
        </authorList>
    </citation>
    <scope>NUCLEOTIDE SEQUENCE</scope>
    <source>
        <strain evidence="2">CBS 207.26</strain>
    </source>
</reference>
<dbReference type="OrthoDB" id="5313079at2759"/>
<evidence type="ECO:0000256" key="1">
    <source>
        <dbReference type="SAM" id="Phobius"/>
    </source>
</evidence>
<sequence length="357" mass="40798">MSIYLQFGIIMFHAANGQFLHIASRQKVYAHMSNIRDHLPVEDQVDRIDRMMIFIAIGLAIRFALTLFAFFGSIKPHSSYGLRSIVWLFFWAWAPVNMFFIPLVWLCVSILFIEASTIAFAIIQVLKTQTLRQETLDAIASWEKRNQGFNSEITIAESDTSLKSPAFSTFSGTTFKSVPRNTSGKQSIDSQKNDMFTMATLENALKLTQIHPFMRMVSPNSSPKHRHKQFVVAVRIYDYFVNLEFSEFPINISSEEMKHLYSIFETLATMPCRNGGFRANLKSVTRITELRKKDALECVAIPKEFTQDVFDTAESGIKYLALTNTWPKFVNARCANPQVEKEDCDSWTTRMLCGLSV</sequence>
<dbReference type="InterPro" id="IPR036305">
    <property type="entry name" value="RGS_sf"/>
</dbReference>
<keyword evidence="1" id="KW-0472">Membrane</keyword>
<name>A0A6A6EPB9_9PEZI</name>
<evidence type="ECO:0000313" key="3">
    <source>
        <dbReference type="Proteomes" id="UP000800200"/>
    </source>
</evidence>
<evidence type="ECO:0000313" key="2">
    <source>
        <dbReference type="EMBL" id="KAF2193424.1"/>
    </source>
</evidence>
<gene>
    <name evidence="2" type="ORF">K469DRAFT_728678</name>
</gene>
<dbReference type="AlphaFoldDB" id="A0A6A6EPB9"/>
<dbReference type="SUPFAM" id="SSF48097">
    <property type="entry name" value="Regulator of G-protein signaling, RGS"/>
    <property type="match status" value="1"/>
</dbReference>
<accession>A0A6A6EPB9</accession>
<organism evidence="2 3">
    <name type="scientific">Zopfia rhizophila CBS 207.26</name>
    <dbReference type="NCBI Taxonomy" id="1314779"/>
    <lineage>
        <taxon>Eukaryota</taxon>
        <taxon>Fungi</taxon>
        <taxon>Dikarya</taxon>
        <taxon>Ascomycota</taxon>
        <taxon>Pezizomycotina</taxon>
        <taxon>Dothideomycetes</taxon>
        <taxon>Dothideomycetes incertae sedis</taxon>
        <taxon>Zopfiaceae</taxon>
        <taxon>Zopfia</taxon>
    </lineage>
</organism>
<proteinExistence type="predicted"/>
<feature type="transmembrane region" description="Helical" evidence="1">
    <location>
        <begin position="53"/>
        <end position="74"/>
    </location>
</feature>
<dbReference type="Proteomes" id="UP000800200">
    <property type="component" value="Unassembled WGS sequence"/>
</dbReference>
<protein>
    <recommendedName>
        <fullName evidence="4">RGS domain-containing protein</fullName>
    </recommendedName>
</protein>
<keyword evidence="3" id="KW-1185">Reference proteome</keyword>
<keyword evidence="1" id="KW-1133">Transmembrane helix</keyword>